<dbReference type="EMBL" id="KN413750">
    <property type="protein sequence ID" value="KHG19714.1"/>
    <property type="molecule type" value="Genomic_DNA"/>
</dbReference>
<gene>
    <name evidence="1" type="ORF">F383_25919</name>
</gene>
<keyword evidence="2" id="KW-1185">Reference proteome</keyword>
<dbReference type="Proteomes" id="UP000032142">
    <property type="component" value="Unassembled WGS sequence"/>
</dbReference>
<name>A0A0B0P6F7_GOSAR</name>
<evidence type="ECO:0000313" key="1">
    <source>
        <dbReference type="EMBL" id="KHG19714.1"/>
    </source>
</evidence>
<protein>
    <submittedName>
        <fullName evidence="1">Uncharacterized protein</fullName>
    </submittedName>
</protein>
<reference evidence="2" key="1">
    <citation type="submission" date="2014-09" db="EMBL/GenBank/DDBJ databases">
        <authorList>
            <person name="Mudge J."/>
            <person name="Ramaraj T."/>
            <person name="Lindquist I.E."/>
            <person name="Bharti A.K."/>
            <person name="Sundararajan A."/>
            <person name="Cameron C.T."/>
            <person name="Woodward J.E."/>
            <person name="May G.D."/>
            <person name="Brubaker C."/>
            <person name="Broadhvest J."/>
            <person name="Wilkins T.A."/>
        </authorList>
    </citation>
    <scope>NUCLEOTIDE SEQUENCE</scope>
    <source>
        <strain evidence="2">cv. AKA8401</strain>
    </source>
</reference>
<evidence type="ECO:0000313" key="2">
    <source>
        <dbReference type="Proteomes" id="UP000032142"/>
    </source>
</evidence>
<organism evidence="1 2">
    <name type="scientific">Gossypium arboreum</name>
    <name type="common">Tree cotton</name>
    <name type="synonym">Gossypium nanking</name>
    <dbReference type="NCBI Taxonomy" id="29729"/>
    <lineage>
        <taxon>Eukaryota</taxon>
        <taxon>Viridiplantae</taxon>
        <taxon>Streptophyta</taxon>
        <taxon>Embryophyta</taxon>
        <taxon>Tracheophyta</taxon>
        <taxon>Spermatophyta</taxon>
        <taxon>Magnoliopsida</taxon>
        <taxon>eudicotyledons</taxon>
        <taxon>Gunneridae</taxon>
        <taxon>Pentapetalae</taxon>
        <taxon>rosids</taxon>
        <taxon>malvids</taxon>
        <taxon>Malvales</taxon>
        <taxon>Malvaceae</taxon>
        <taxon>Malvoideae</taxon>
        <taxon>Gossypium</taxon>
    </lineage>
</organism>
<sequence length="19" mass="2167">MPMSKTWSCTQSHIVDPMS</sequence>
<proteinExistence type="predicted"/>
<dbReference type="AlphaFoldDB" id="A0A0B0P6F7"/>
<accession>A0A0B0P6F7</accession>